<feature type="region of interest" description="Disordered" evidence="1">
    <location>
        <begin position="1"/>
        <end position="143"/>
    </location>
</feature>
<dbReference type="AlphaFoldDB" id="W4GM10"/>
<evidence type="ECO:0000313" key="2">
    <source>
        <dbReference type="EMBL" id="ETV80707.1"/>
    </source>
</evidence>
<dbReference type="RefSeq" id="XP_009829654.1">
    <property type="nucleotide sequence ID" value="XM_009831352.1"/>
</dbReference>
<feature type="compositionally biased region" description="Basic and acidic residues" evidence="1">
    <location>
        <begin position="1"/>
        <end position="27"/>
    </location>
</feature>
<name>W4GM10_APHAT</name>
<gene>
    <name evidence="2" type="ORF">H257_06208</name>
</gene>
<evidence type="ECO:0000256" key="1">
    <source>
        <dbReference type="SAM" id="MobiDB-lite"/>
    </source>
</evidence>
<accession>W4GM10</accession>
<organism evidence="2">
    <name type="scientific">Aphanomyces astaci</name>
    <name type="common">Crayfish plague agent</name>
    <dbReference type="NCBI Taxonomy" id="112090"/>
    <lineage>
        <taxon>Eukaryota</taxon>
        <taxon>Sar</taxon>
        <taxon>Stramenopiles</taxon>
        <taxon>Oomycota</taxon>
        <taxon>Saprolegniomycetes</taxon>
        <taxon>Saprolegniales</taxon>
        <taxon>Verrucalvaceae</taxon>
        <taxon>Aphanomyces</taxon>
    </lineage>
</organism>
<protein>
    <submittedName>
        <fullName evidence="2">Uncharacterized protein</fullName>
    </submittedName>
</protein>
<sequence length="143" mass="15412">MADQHEGSDKSMLEKIKDQFKSSSKDKDDDDSPKNTKSSSEGKCESVEFYAKPTGYGSHPTYAAATKGGLKDQEPVLMTDEGQAKHPSAQFQSVKGNPGGIPATGFGETSQGGDFYERNLGETEAHKSRVPAKQRIYGYGNNA</sequence>
<reference evidence="2" key="1">
    <citation type="submission" date="2013-12" db="EMBL/GenBank/DDBJ databases">
        <title>The Genome Sequence of Aphanomyces astaci APO3.</title>
        <authorList>
            <consortium name="The Broad Institute Genomics Platform"/>
            <person name="Russ C."/>
            <person name="Tyler B."/>
            <person name="van West P."/>
            <person name="Dieguez-Uribeondo J."/>
            <person name="Young S.K."/>
            <person name="Zeng Q."/>
            <person name="Gargeya S."/>
            <person name="Fitzgerald M."/>
            <person name="Abouelleil A."/>
            <person name="Alvarado L."/>
            <person name="Chapman S.B."/>
            <person name="Gainer-Dewar J."/>
            <person name="Goldberg J."/>
            <person name="Griggs A."/>
            <person name="Gujja S."/>
            <person name="Hansen M."/>
            <person name="Howarth C."/>
            <person name="Imamovic A."/>
            <person name="Ireland A."/>
            <person name="Larimer J."/>
            <person name="McCowan C."/>
            <person name="Murphy C."/>
            <person name="Pearson M."/>
            <person name="Poon T.W."/>
            <person name="Priest M."/>
            <person name="Roberts A."/>
            <person name="Saif S."/>
            <person name="Shea T."/>
            <person name="Sykes S."/>
            <person name="Wortman J."/>
            <person name="Nusbaum C."/>
            <person name="Birren B."/>
        </authorList>
    </citation>
    <scope>NUCLEOTIDE SEQUENCE [LARGE SCALE GENOMIC DNA]</scope>
    <source>
        <strain evidence="2">APO3</strain>
    </source>
</reference>
<dbReference type="VEuPathDB" id="FungiDB:H257_06208"/>
<feature type="compositionally biased region" description="Basic and acidic residues" evidence="1">
    <location>
        <begin position="115"/>
        <end position="127"/>
    </location>
</feature>
<dbReference type="GeneID" id="20808204"/>
<proteinExistence type="predicted"/>
<dbReference type="EMBL" id="KI913125">
    <property type="protein sequence ID" value="ETV80707.1"/>
    <property type="molecule type" value="Genomic_DNA"/>
</dbReference>